<dbReference type="Proteomes" id="UP001234989">
    <property type="component" value="Chromosome 5"/>
</dbReference>
<evidence type="ECO:0000313" key="2">
    <source>
        <dbReference type="EMBL" id="WMV30462.1"/>
    </source>
</evidence>
<dbReference type="AlphaFoldDB" id="A0AAF0QUB8"/>
<dbReference type="EMBL" id="CP133616">
    <property type="protein sequence ID" value="WMV30462.1"/>
    <property type="molecule type" value="Genomic_DNA"/>
</dbReference>
<feature type="region of interest" description="Disordered" evidence="1">
    <location>
        <begin position="309"/>
        <end position="333"/>
    </location>
</feature>
<feature type="non-terminal residue" evidence="2">
    <location>
        <position position="1"/>
    </location>
</feature>
<keyword evidence="3" id="KW-1185">Reference proteome</keyword>
<sequence length="333" mass="36699">LGASLSVVTPYIAMNFDVLHEKLFEPFSVSTPVGESILAERVYRDCTIYVNHKSTMADIIELEMEGWVLVGRGHPASNRRGQRSGSSLLAEMNGSERGLVLYFRAGGEGHKRRLPYRGVYSTHSPVSRTAQVSVRLRMRTSFSSAHSPFTRFSKQRRKGGQQVPRALCPTQLSRSKCSSPVPPNAPISRQRSWPSLIGKSLLFPSNDPASPGSSTVRAPFPPYGMLPQRRPTTLRACGVFARRSLPVVSSSPLAVWAGCPSLLRSFKLWIKGTNVVEWNSRRVTRSTVPRCEVQVVMITPGYALAPLTGTPEPANARENPGRSVLHSSDRRYG</sequence>
<protein>
    <submittedName>
        <fullName evidence="2">Uncharacterized protein</fullName>
    </submittedName>
</protein>
<feature type="region of interest" description="Disordered" evidence="1">
    <location>
        <begin position="204"/>
        <end position="224"/>
    </location>
</feature>
<name>A0AAF0QUB8_SOLVR</name>
<organism evidence="2 3">
    <name type="scientific">Solanum verrucosum</name>
    <dbReference type="NCBI Taxonomy" id="315347"/>
    <lineage>
        <taxon>Eukaryota</taxon>
        <taxon>Viridiplantae</taxon>
        <taxon>Streptophyta</taxon>
        <taxon>Embryophyta</taxon>
        <taxon>Tracheophyta</taxon>
        <taxon>Spermatophyta</taxon>
        <taxon>Magnoliopsida</taxon>
        <taxon>eudicotyledons</taxon>
        <taxon>Gunneridae</taxon>
        <taxon>Pentapetalae</taxon>
        <taxon>asterids</taxon>
        <taxon>lamiids</taxon>
        <taxon>Solanales</taxon>
        <taxon>Solanaceae</taxon>
        <taxon>Solanoideae</taxon>
        <taxon>Solaneae</taxon>
        <taxon>Solanum</taxon>
    </lineage>
</organism>
<feature type="compositionally biased region" description="Polar residues" evidence="1">
    <location>
        <begin position="207"/>
        <end position="216"/>
    </location>
</feature>
<reference evidence="2" key="1">
    <citation type="submission" date="2023-08" db="EMBL/GenBank/DDBJ databases">
        <title>A de novo genome assembly of Solanum verrucosum Schlechtendal, a Mexican diploid species geographically isolated from the other diploid A-genome species in potato relatives.</title>
        <authorList>
            <person name="Hosaka K."/>
        </authorList>
    </citation>
    <scope>NUCLEOTIDE SEQUENCE</scope>
    <source>
        <tissue evidence="2">Young leaves</tissue>
    </source>
</reference>
<dbReference type="Pfam" id="PF08284">
    <property type="entry name" value="RVP_2"/>
    <property type="match status" value="1"/>
</dbReference>
<gene>
    <name evidence="2" type="ORF">MTR67_023847</name>
</gene>
<evidence type="ECO:0000256" key="1">
    <source>
        <dbReference type="SAM" id="MobiDB-lite"/>
    </source>
</evidence>
<proteinExistence type="predicted"/>
<accession>A0AAF0QUB8</accession>
<evidence type="ECO:0000313" key="3">
    <source>
        <dbReference type="Proteomes" id="UP001234989"/>
    </source>
</evidence>